<feature type="domain" description="IclR-ED" evidence="6">
    <location>
        <begin position="70"/>
        <end position="249"/>
    </location>
</feature>
<dbReference type="InterPro" id="IPR005471">
    <property type="entry name" value="Tscrpt_reg_IclR_N"/>
</dbReference>
<keyword evidence="2" id="KW-0238">DNA-binding</keyword>
<dbReference type="InterPro" id="IPR014757">
    <property type="entry name" value="Tscrpt_reg_IclR_C"/>
</dbReference>
<dbReference type="Proteomes" id="UP001165368">
    <property type="component" value="Unassembled WGS sequence"/>
</dbReference>
<feature type="compositionally biased region" description="Low complexity" evidence="4">
    <location>
        <begin position="280"/>
        <end position="293"/>
    </location>
</feature>
<evidence type="ECO:0000259" key="5">
    <source>
        <dbReference type="PROSITE" id="PS51077"/>
    </source>
</evidence>
<dbReference type="Pfam" id="PF01614">
    <property type="entry name" value="IclR_C"/>
    <property type="match status" value="1"/>
</dbReference>
<dbReference type="InterPro" id="IPR029016">
    <property type="entry name" value="GAF-like_dom_sf"/>
</dbReference>
<comment type="caution">
    <text evidence="7">The sequence shown here is derived from an EMBL/GenBank/DDBJ whole genome shotgun (WGS) entry which is preliminary data.</text>
</comment>
<feature type="domain" description="HTH iclR-type" evidence="5">
    <location>
        <begin position="8"/>
        <end position="69"/>
    </location>
</feature>
<dbReference type="SUPFAM" id="SSF46785">
    <property type="entry name" value="Winged helix' DNA-binding domain"/>
    <property type="match status" value="1"/>
</dbReference>
<dbReference type="PANTHER" id="PTHR30136:SF24">
    <property type="entry name" value="HTH-TYPE TRANSCRIPTIONAL REPRESSOR ALLR"/>
    <property type="match status" value="1"/>
</dbReference>
<dbReference type="InterPro" id="IPR036388">
    <property type="entry name" value="WH-like_DNA-bd_sf"/>
</dbReference>
<dbReference type="InterPro" id="IPR050707">
    <property type="entry name" value="HTH_MetabolicPath_Reg"/>
</dbReference>
<keyword evidence="8" id="KW-1185">Reference proteome</keyword>
<dbReference type="PROSITE" id="PS51077">
    <property type="entry name" value="HTH_ICLR"/>
    <property type="match status" value="1"/>
</dbReference>
<dbReference type="PANTHER" id="PTHR30136">
    <property type="entry name" value="HELIX-TURN-HELIX TRANSCRIPTIONAL REGULATOR, ICLR FAMILY"/>
    <property type="match status" value="1"/>
</dbReference>
<keyword evidence="3" id="KW-0804">Transcription</keyword>
<dbReference type="RefSeq" id="WP_237818474.1">
    <property type="nucleotide sequence ID" value="NZ_JAKLTQ010000002.1"/>
</dbReference>
<evidence type="ECO:0000256" key="1">
    <source>
        <dbReference type="ARBA" id="ARBA00023015"/>
    </source>
</evidence>
<dbReference type="InterPro" id="IPR036390">
    <property type="entry name" value="WH_DNA-bd_sf"/>
</dbReference>
<dbReference type="EMBL" id="JAKLTQ010000002">
    <property type="protein sequence ID" value="MCG2621353.1"/>
    <property type="molecule type" value="Genomic_DNA"/>
</dbReference>
<dbReference type="SMART" id="SM00346">
    <property type="entry name" value="HTH_ICLR"/>
    <property type="match status" value="1"/>
</dbReference>
<name>A0ABS9L3X0_9MICC</name>
<feature type="region of interest" description="Disordered" evidence="4">
    <location>
        <begin position="279"/>
        <end position="301"/>
    </location>
</feature>
<organism evidence="7 8">
    <name type="scientific">Arthrobacter hankyongi</name>
    <dbReference type="NCBI Taxonomy" id="2904801"/>
    <lineage>
        <taxon>Bacteria</taxon>
        <taxon>Bacillati</taxon>
        <taxon>Actinomycetota</taxon>
        <taxon>Actinomycetes</taxon>
        <taxon>Micrococcales</taxon>
        <taxon>Micrococcaceae</taxon>
        <taxon>Arthrobacter</taxon>
    </lineage>
</organism>
<reference evidence="7" key="1">
    <citation type="submission" date="2022-01" db="EMBL/GenBank/DDBJ databases">
        <authorList>
            <person name="Jo J.-H."/>
            <person name="Im W.-T."/>
        </authorList>
    </citation>
    <scope>NUCLEOTIDE SEQUENCE</scope>
    <source>
        <strain evidence="7">I2-34</strain>
    </source>
</reference>
<evidence type="ECO:0000256" key="3">
    <source>
        <dbReference type="ARBA" id="ARBA00023163"/>
    </source>
</evidence>
<sequence>MARSSDGRSSLSRIMQIFAAFDVDAVFLTISQLSARSGLALATTHRLVAEMEQFGLLERQPDKTYRLGVRLWEIACRTPGALGLREIAMPHLQEVQARIRQHTQLGILEGQEVLFLERLSAREAVVNVTLVGGRLPLHASSSGLVLLAYADRPVQEEVLSGGLFRYTPDTIQNSGELRTVLRKIRQDGFVCANGYIHPDARGIAVPIRGVNNVVVAAISVVVPNDDAATAPFVRLLQAASQAISQDLHAAYAPAADPSATPGGRYRPLVSSSLDSMQYLPRAPRPAVRQRAPRNVLDSFGP</sequence>
<protein>
    <submittedName>
        <fullName evidence="7">IclR family transcriptional regulator</fullName>
    </submittedName>
</protein>
<gene>
    <name evidence="7" type="ORF">LVY72_05420</name>
</gene>
<dbReference type="Gene3D" id="3.30.450.40">
    <property type="match status" value="1"/>
</dbReference>
<accession>A0ABS9L3X0</accession>
<dbReference type="PROSITE" id="PS51078">
    <property type="entry name" value="ICLR_ED"/>
    <property type="match status" value="1"/>
</dbReference>
<dbReference type="Gene3D" id="1.10.10.10">
    <property type="entry name" value="Winged helix-like DNA-binding domain superfamily/Winged helix DNA-binding domain"/>
    <property type="match status" value="1"/>
</dbReference>
<evidence type="ECO:0000313" key="7">
    <source>
        <dbReference type="EMBL" id="MCG2621353.1"/>
    </source>
</evidence>
<evidence type="ECO:0000256" key="2">
    <source>
        <dbReference type="ARBA" id="ARBA00023125"/>
    </source>
</evidence>
<keyword evidence="1" id="KW-0805">Transcription regulation</keyword>
<evidence type="ECO:0000256" key="4">
    <source>
        <dbReference type="SAM" id="MobiDB-lite"/>
    </source>
</evidence>
<evidence type="ECO:0000259" key="6">
    <source>
        <dbReference type="PROSITE" id="PS51078"/>
    </source>
</evidence>
<evidence type="ECO:0000313" key="8">
    <source>
        <dbReference type="Proteomes" id="UP001165368"/>
    </source>
</evidence>
<dbReference type="SUPFAM" id="SSF55781">
    <property type="entry name" value="GAF domain-like"/>
    <property type="match status" value="1"/>
</dbReference>
<proteinExistence type="predicted"/>
<dbReference type="Pfam" id="PF09339">
    <property type="entry name" value="HTH_IclR"/>
    <property type="match status" value="1"/>
</dbReference>